<evidence type="ECO:0000313" key="5">
    <source>
        <dbReference type="EMBL" id="RVD83610.1"/>
    </source>
</evidence>
<feature type="domain" description="Arrestin C-terminal-like" evidence="4">
    <location>
        <begin position="326"/>
        <end position="449"/>
    </location>
</feature>
<feature type="compositionally biased region" description="Pro residues" evidence="2">
    <location>
        <begin position="287"/>
        <end position="296"/>
    </location>
</feature>
<dbReference type="InterPro" id="IPR014752">
    <property type="entry name" value="Arrestin-like_C"/>
</dbReference>
<dbReference type="Pfam" id="PF00339">
    <property type="entry name" value="Arrestin_N"/>
    <property type="match status" value="1"/>
</dbReference>
<feature type="compositionally biased region" description="Low complexity" evidence="2">
    <location>
        <begin position="297"/>
        <end position="307"/>
    </location>
</feature>
<organism evidence="5 6">
    <name type="scientific">Arthrobotrys flagrans</name>
    <name type="common">Nematode-trapping fungus</name>
    <name type="synonym">Trichothecium flagrans</name>
    <dbReference type="NCBI Taxonomy" id="97331"/>
    <lineage>
        <taxon>Eukaryota</taxon>
        <taxon>Fungi</taxon>
        <taxon>Dikarya</taxon>
        <taxon>Ascomycota</taxon>
        <taxon>Pezizomycotina</taxon>
        <taxon>Orbiliomycetes</taxon>
        <taxon>Orbiliales</taxon>
        <taxon>Orbiliaceae</taxon>
        <taxon>Arthrobotrys</taxon>
    </lineage>
</organism>
<evidence type="ECO:0000256" key="2">
    <source>
        <dbReference type="SAM" id="MobiDB-lite"/>
    </source>
</evidence>
<dbReference type="Pfam" id="PF02752">
    <property type="entry name" value="Arrestin_C"/>
    <property type="match status" value="1"/>
</dbReference>
<dbReference type="InterPro" id="IPR011022">
    <property type="entry name" value="Arrestin_C-like"/>
</dbReference>
<dbReference type="GO" id="GO:0070086">
    <property type="term" value="P:ubiquitin-dependent endocytosis"/>
    <property type="evidence" value="ECO:0007669"/>
    <property type="project" value="TreeGrafter"/>
</dbReference>
<dbReference type="GO" id="GO:0005886">
    <property type="term" value="C:plasma membrane"/>
    <property type="evidence" value="ECO:0007669"/>
    <property type="project" value="TreeGrafter"/>
</dbReference>
<feature type="region of interest" description="Disordered" evidence="2">
    <location>
        <begin position="504"/>
        <end position="548"/>
    </location>
</feature>
<dbReference type="GO" id="GO:0030674">
    <property type="term" value="F:protein-macromolecule adaptor activity"/>
    <property type="evidence" value="ECO:0007669"/>
    <property type="project" value="TreeGrafter"/>
</dbReference>
<feature type="compositionally biased region" description="Basic and acidic residues" evidence="2">
    <location>
        <begin position="667"/>
        <end position="678"/>
    </location>
</feature>
<dbReference type="OrthoDB" id="7785529at2759"/>
<dbReference type="Gene3D" id="2.60.40.640">
    <property type="match status" value="1"/>
</dbReference>
<gene>
    <name evidence="5" type="ORF">DFL_007991</name>
</gene>
<dbReference type="AlphaFoldDB" id="A0A436ZXC5"/>
<feature type="compositionally biased region" description="Basic and acidic residues" evidence="2">
    <location>
        <begin position="596"/>
        <end position="606"/>
    </location>
</feature>
<dbReference type="EMBL" id="SAEB01000009">
    <property type="protein sequence ID" value="RVD83610.1"/>
    <property type="molecule type" value="Genomic_DNA"/>
</dbReference>
<evidence type="ECO:0000259" key="4">
    <source>
        <dbReference type="Pfam" id="PF02752"/>
    </source>
</evidence>
<feature type="compositionally biased region" description="Polar residues" evidence="2">
    <location>
        <begin position="270"/>
        <end position="286"/>
    </location>
</feature>
<dbReference type="InterPro" id="IPR050357">
    <property type="entry name" value="Arrestin_domain-protein"/>
</dbReference>
<feature type="compositionally biased region" description="Basic and acidic residues" evidence="2">
    <location>
        <begin position="1"/>
        <end position="14"/>
    </location>
</feature>
<proteinExistence type="inferred from homology"/>
<comment type="caution">
    <text evidence="5">The sequence shown here is derived from an EMBL/GenBank/DDBJ whole genome shotgun (WGS) entry which is preliminary data.</text>
</comment>
<evidence type="ECO:0000256" key="1">
    <source>
        <dbReference type="ARBA" id="ARBA00037950"/>
    </source>
</evidence>
<dbReference type="PANTHER" id="PTHR11188:SF161">
    <property type="entry name" value="PH-RESPONSE REGULATOR PROTEIN PALF_RIM8"/>
    <property type="match status" value="1"/>
</dbReference>
<dbReference type="GO" id="GO:0031625">
    <property type="term" value="F:ubiquitin protein ligase binding"/>
    <property type="evidence" value="ECO:0007669"/>
    <property type="project" value="TreeGrafter"/>
</dbReference>
<feature type="compositionally biased region" description="Low complexity" evidence="2">
    <location>
        <begin position="42"/>
        <end position="69"/>
    </location>
</feature>
<accession>A0A436ZXC5</accession>
<dbReference type="PANTHER" id="PTHR11188">
    <property type="entry name" value="ARRESTIN DOMAIN CONTAINING PROTEIN"/>
    <property type="match status" value="1"/>
</dbReference>
<comment type="similarity">
    <text evidence="1">Belongs to the arrestin family. PalF/RIM8 subfamily.</text>
</comment>
<evidence type="ECO:0000313" key="6">
    <source>
        <dbReference type="Proteomes" id="UP000283090"/>
    </source>
</evidence>
<feature type="region of interest" description="Disordered" evidence="2">
    <location>
        <begin position="1"/>
        <end position="28"/>
    </location>
</feature>
<feature type="domain" description="Arrestin-like N-terminal" evidence="3">
    <location>
        <begin position="82"/>
        <end position="232"/>
    </location>
</feature>
<feature type="region of interest" description="Disordered" evidence="2">
    <location>
        <begin position="562"/>
        <end position="716"/>
    </location>
</feature>
<dbReference type="GeneID" id="93590302"/>
<feature type="compositionally biased region" description="Low complexity" evidence="2">
    <location>
        <begin position="566"/>
        <end position="576"/>
    </location>
</feature>
<dbReference type="STRING" id="97331.A0A436ZXC5"/>
<protein>
    <submittedName>
        <fullName evidence="5">Uncharacterized protein</fullName>
    </submittedName>
</protein>
<reference evidence="5 6" key="1">
    <citation type="submission" date="2019-01" db="EMBL/GenBank/DDBJ databases">
        <title>Intercellular communication is required for trap formation in the nematode-trapping fungus Duddingtonia flagrans.</title>
        <authorList>
            <person name="Youssar L."/>
            <person name="Wernet V."/>
            <person name="Hensel N."/>
            <person name="Hildebrandt H.-G."/>
            <person name="Fischer R."/>
        </authorList>
    </citation>
    <scope>NUCLEOTIDE SEQUENCE [LARGE SCALE GENOMIC DNA]</scope>
    <source>
        <strain evidence="5 6">CBS H-5679</strain>
    </source>
</reference>
<dbReference type="RefSeq" id="XP_067489154.1">
    <property type="nucleotide sequence ID" value="XM_067637659.1"/>
</dbReference>
<feature type="compositionally biased region" description="Basic and acidic residues" evidence="2">
    <location>
        <begin position="534"/>
        <end position="548"/>
    </location>
</feature>
<dbReference type="Proteomes" id="UP000283090">
    <property type="component" value="Unassembled WGS sequence"/>
</dbReference>
<name>A0A436ZXC5_ARTFL</name>
<dbReference type="VEuPathDB" id="FungiDB:DFL_007991"/>
<feature type="compositionally biased region" description="Pro residues" evidence="2">
    <location>
        <begin position="577"/>
        <end position="592"/>
    </location>
</feature>
<feature type="region of interest" description="Disordered" evidence="2">
    <location>
        <begin position="251"/>
        <end position="318"/>
    </location>
</feature>
<feature type="region of interest" description="Disordered" evidence="2">
    <location>
        <begin position="40"/>
        <end position="70"/>
    </location>
</feature>
<evidence type="ECO:0000259" key="3">
    <source>
        <dbReference type="Pfam" id="PF00339"/>
    </source>
</evidence>
<keyword evidence="6" id="KW-1185">Reference proteome</keyword>
<dbReference type="GO" id="GO:0005829">
    <property type="term" value="C:cytosol"/>
    <property type="evidence" value="ECO:0007669"/>
    <property type="project" value="TreeGrafter"/>
</dbReference>
<sequence length="716" mass="77894">MSRRDHSYPSDWRKPAAQHPRSSDRLTPFQEAWAISLRHWNTSSSSPRSPSSPTQTPGPTTTTTPSTLSQLKPSRRAINDFYIKLDYPHRRYKPGEHITGSIILTTSRATRITHLTLTLGGSVMVYPHDRRGHKWGEDVVKDVTYRDSKMIRGCRSRGTTIEGRHSGRGVVLFEEEQVIVGEGRLGAGGLEVGFVIEFPSKGGINSLDFERGAITYLLTATLTRPTTIHTVSTCTAEIKFSENIDVSMFSPPKPLTISIEPQRPLRRLKSSGSSNDSTTYIQTLHQPPNPSPPLSPSLPKNPSNNTPSLPPSPTVSAQPHPMATIELLRPACLPGESIPIRITVSHNRPLKSMSGVIATLSRQCRLDTLPPADKVLTASSLSFSKSCVSTFRKDLGQSITALIVDPRSLTTVIKTSVRIPGDAFPTISKVPQGVLEFTYFVEVVVDLGGKLASRNGMGDVIMDGSTGEDLKRIQTEGIMETDRIRREKGVISCTFEVVVGTIDAGKKRRRRDEKSKETPAAPTSAPSHASSGETHSEESRTERDAERDQTVAQVMNFLEAPEYQNSTRSSPSNSSTTPPPPIQPPPMIPPTLPTAGDEKALARMAEEQLLPSAPPISGPSNEASAPPLLPYDRGDLYFVPESSAHGAAAPAYERPDSATPRSVSQPQEDKRELERQRLLNEASAPPVSAPEIAGPSAPDIVGEDESDPNGLPRYIR</sequence>
<dbReference type="InterPro" id="IPR011021">
    <property type="entry name" value="Arrestin-like_N"/>
</dbReference>
<feature type="compositionally biased region" description="Low complexity" evidence="2">
    <location>
        <begin position="518"/>
        <end position="531"/>
    </location>
</feature>